<evidence type="ECO:0000259" key="4">
    <source>
        <dbReference type="Pfam" id="PF00326"/>
    </source>
</evidence>
<keyword evidence="2" id="KW-0645">Protease</keyword>
<dbReference type="EMBL" id="JAEDAJ010000002">
    <property type="protein sequence ID" value="MBK0330857.1"/>
    <property type="molecule type" value="Genomic_DNA"/>
</dbReference>
<gene>
    <name evidence="5" type="ORF">I8D64_05515</name>
</gene>
<evidence type="ECO:0000256" key="1">
    <source>
        <dbReference type="ARBA" id="ARBA00022801"/>
    </source>
</evidence>
<dbReference type="Gene3D" id="3.40.50.1820">
    <property type="entry name" value="alpha/beta hydrolase"/>
    <property type="match status" value="1"/>
</dbReference>
<feature type="domain" description="Peptidase S9 prolyl oligopeptidase catalytic" evidence="4">
    <location>
        <begin position="513"/>
        <end position="723"/>
    </location>
</feature>
<reference evidence="5 6" key="1">
    <citation type="submission" date="2020-12" db="EMBL/GenBank/DDBJ databases">
        <title>Brachybacterium sp. MASK1Z-5, whole genome shotgun sequence.</title>
        <authorList>
            <person name="Tuo L."/>
        </authorList>
    </citation>
    <scope>NUCLEOTIDE SEQUENCE [LARGE SCALE GENOMIC DNA]</scope>
    <source>
        <strain evidence="5 6">MASK1Z-5</strain>
    </source>
</reference>
<comment type="caution">
    <text evidence="5">The sequence shown here is derived from an EMBL/GenBank/DDBJ whole genome shotgun (WGS) entry which is preliminary data.</text>
</comment>
<dbReference type="Pfam" id="PF00326">
    <property type="entry name" value="Peptidase_S9"/>
    <property type="match status" value="1"/>
</dbReference>
<dbReference type="InterPro" id="IPR011659">
    <property type="entry name" value="WD40"/>
</dbReference>
<protein>
    <submittedName>
        <fullName evidence="5">S9 family peptidase</fullName>
    </submittedName>
</protein>
<dbReference type="InterPro" id="IPR029058">
    <property type="entry name" value="AB_hydrolase_fold"/>
</dbReference>
<feature type="compositionally biased region" description="Basic and acidic residues" evidence="3">
    <location>
        <begin position="51"/>
        <end position="63"/>
    </location>
</feature>
<feature type="region of interest" description="Disordered" evidence="3">
    <location>
        <begin position="51"/>
        <end position="76"/>
    </location>
</feature>
<accession>A0ABS1B867</accession>
<keyword evidence="2" id="KW-0720">Serine protease</keyword>
<dbReference type="Pfam" id="PF07676">
    <property type="entry name" value="PD40"/>
    <property type="match status" value="2"/>
</dbReference>
<dbReference type="PANTHER" id="PTHR42776">
    <property type="entry name" value="SERINE PEPTIDASE S9 FAMILY MEMBER"/>
    <property type="match status" value="1"/>
</dbReference>
<feature type="region of interest" description="Disordered" evidence="3">
    <location>
        <begin position="185"/>
        <end position="247"/>
    </location>
</feature>
<dbReference type="Proteomes" id="UP000612352">
    <property type="component" value="Unassembled WGS sequence"/>
</dbReference>
<evidence type="ECO:0000313" key="5">
    <source>
        <dbReference type="EMBL" id="MBK0330857.1"/>
    </source>
</evidence>
<organism evidence="5 6">
    <name type="scientific">Brachybacterium halotolerans</name>
    <dbReference type="NCBI Taxonomy" id="2795215"/>
    <lineage>
        <taxon>Bacteria</taxon>
        <taxon>Bacillati</taxon>
        <taxon>Actinomycetota</taxon>
        <taxon>Actinomycetes</taxon>
        <taxon>Micrococcales</taxon>
        <taxon>Dermabacteraceae</taxon>
        <taxon>Brachybacterium</taxon>
    </lineage>
</organism>
<dbReference type="InterPro" id="IPR001375">
    <property type="entry name" value="Peptidase_S9_cat"/>
</dbReference>
<proteinExistence type="predicted"/>
<dbReference type="PANTHER" id="PTHR42776:SF27">
    <property type="entry name" value="DIPEPTIDYL PEPTIDASE FAMILY MEMBER 6"/>
    <property type="match status" value="1"/>
</dbReference>
<evidence type="ECO:0000256" key="3">
    <source>
        <dbReference type="SAM" id="MobiDB-lite"/>
    </source>
</evidence>
<dbReference type="SUPFAM" id="SSF82171">
    <property type="entry name" value="DPP6 N-terminal domain-like"/>
    <property type="match status" value="1"/>
</dbReference>
<dbReference type="Gene3D" id="2.120.10.30">
    <property type="entry name" value="TolB, C-terminal domain"/>
    <property type="match status" value="1"/>
</dbReference>
<dbReference type="RefSeq" id="WP_200501507.1">
    <property type="nucleotide sequence ID" value="NZ_JAEDAJ010000002.1"/>
</dbReference>
<keyword evidence="6" id="KW-1185">Reference proteome</keyword>
<dbReference type="InterPro" id="IPR011042">
    <property type="entry name" value="6-blade_b-propeller_TolB-like"/>
</dbReference>
<sequence>MHPSDIRHLLSVSTPALAPDASFAIVAVSHPDEGADRSVGQLWRFELDGAGRRHGAPRRESGAARRLTRGISDSAPRLSPDGSVLAFLRPDARGRAQIHLLDPRGGEPMKVTDAPLGVGEFVFSPDGSRLAFLARIPEPGRYGTVDGIGPDAEPARRVDSVRWHANGVGWSIDRSRQVHVLDLPSLDDEPEYPQAPRVGTGSEGGADGVRGPAESDGAEGADGAEDASPAPGTVVQLTEGPDDHTALAFDTDGTRVLAVRDRLESDVRDLRSVLVAIDAGTPSSASILLEEADGLSIDQLVALPGGALALLASEPIDGRDAIAPDRAVWLLDPPSGSASGRPRRITDPEQLELTSAGPLETAGDRVLVHELTRGRIHLHLVSRDGTTQEVLGGDLEAHGAAAVSPLGRAGEVVVLAAVSTPTSAGELVQVQVPAPGESDADAARALPSAPRVLTDLGADLRACGLVAPRELEVAGRDGHPVHGWLAVPEGEGPFPVILIIHGGPFAHYGVSVFDEVQVLAGAGYAVAYCNPRGSAGYGRAHGRAIRHRMGTDDFADVIDFLEGAIAADAAEHPGRLDASRPGIMGGSYGGYLTAWTIAHDHRFAAAIVERGFLDPASFQGTSDIGSYFGDEYVGTDPADIARQSPFAHVGDVRTPTFVIHSEQDLRCPLEQGTRYFAALRRNGVPSSMLVFPGEDHELTRSGRPRHRLQRFAAIQDWWEQAFSGRA</sequence>
<evidence type="ECO:0000313" key="6">
    <source>
        <dbReference type="Proteomes" id="UP000612352"/>
    </source>
</evidence>
<evidence type="ECO:0000256" key="2">
    <source>
        <dbReference type="ARBA" id="ARBA00022825"/>
    </source>
</evidence>
<feature type="compositionally biased region" description="Acidic residues" evidence="3">
    <location>
        <begin position="216"/>
        <end position="225"/>
    </location>
</feature>
<name>A0ABS1B867_9MICO</name>
<dbReference type="SUPFAM" id="SSF53474">
    <property type="entry name" value="alpha/beta-Hydrolases"/>
    <property type="match status" value="1"/>
</dbReference>
<keyword evidence="1" id="KW-0378">Hydrolase</keyword>